<dbReference type="GO" id="GO:0005886">
    <property type="term" value="C:plasma membrane"/>
    <property type="evidence" value="ECO:0007669"/>
    <property type="project" value="UniProtKB-SubCell"/>
</dbReference>
<evidence type="ECO:0000256" key="4">
    <source>
        <dbReference type="ARBA" id="ARBA00022692"/>
    </source>
</evidence>
<reference evidence="10 11" key="1">
    <citation type="submission" date="2016-04" db="EMBL/GenBank/DDBJ databases">
        <title>Draft Genome Sequences of Staphylococcus capitis Strain H36, S. capitis Strain H65, S. cohnii Strain H62, S. hominis Strain H69, Mycobacterium iranicum Strain H39, Plantibacter sp. Strain H53, Pseudomonas oryzihabitans Strain H72, and Microbacterium sp. Strain H83, isolated from residential settings.</title>
        <authorList>
            <person name="Lymperopoulou D."/>
            <person name="Adams R.I."/>
            <person name="Lindow S."/>
            <person name="Coil D.A."/>
            <person name="Jospin G."/>
            <person name="Eisen J.A."/>
        </authorList>
    </citation>
    <scope>NUCLEOTIDE SEQUENCE [LARGE SCALE GENOMIC DNA]</scope>
    <source>
        <strain evidence="10 11">H39</strain>
    </source>
</reference>
<keyword evidence="8" id="KW-0732">Signal</keyword>
<comment type="subcellular location">
    <subcellularLocation>
        <location evidence="1">Cell membrane</location>
    </subcellularLocation>
</comment>
<evidence type="ECO:0000256" key="7">
    <source>
        <dbReference type="SAM" id="Phobius"/>
    </source>
</evidence>
<dbReference type="EMBL" id="LWCS01000020">
    <property type="protein sequence ID" value="OAN38908.1"/>
    <property type="molecule type" value="Genomic_DNA"/>
</dbReference>
<protein>
    <submittedName>
        <fullName evidence="10">Type VII secretion protein EccE</fullName>
    </submittedName>
</protein>
<keyword evidence="3" id="KW-1003">Cell membrane</keyword>
<dbReference type="InterPro" id="IPR050051">
    <property type="entry name" value="EccE_dom"/>
</dbReference>
<keyword evidence="4 7" id="KW-0812">Transmembrane</keyword>
<feature type="transmembrane region" description="Helical" evidence="7">
    <location>
        <begin position="28"/>
        <end position="48"/>
    </location>
</feature>
<accession>A0A178LXU2</accession>
<dbReference type="Proteomes" id="UP000078396">
    <property type="component" value="Unassembled WGS sequence"/>
</dbReference>
<sequence>MIVRLTLAALFVVPAAMAYPWQTTADRWLLGAAVAAVVVLFAWWRGLFMTTMIGRRISMLMGRSDVGTRPGRYATVVLRVAPRGATELPLTTVAGYVDRYGISFDKVRVVSRELGAERTTWIALTLGAADNVAALTARSPHLPLQDTAQLSARRLADHLRELGWEVSLDEAPAAPVAGTAKETWCGLADGDGYVAAYRVKVDDQLAETLDSVRATGAGEVWIAVEFTGSRTQLEVAAACALRTAERPTGRAPLPELTPERGRHRAALSALAPASDRRLSAHPVPIDAQTLTQLRWPAGATLSRT</sequence>
<dbReference type="OrthoDB" id="4760969at2"/>
<evidence type="ECO:0000256" key="5">
    <source>
        <dbReference type="ARBA" id="ARBA00022989"/>
    </source>
</evidence>
<evidence type="ECO:0000259" key="9">
    <source>
        <dbReference type="Pfam" id="PF11203"/>
    </source>
</evidence>
<evidence type="ECO:0000256" key="2">
    <source>
        <dbReference type="ARBA" id="ARBA00007759"/>
    </source>
</evidence>
<feature type="domain" description="Type VII secretion system protein EccE" evidence="9">
    <location>
        <begin position="116"/>
        <end position="198"/>
    </location>
</feature>
<gene>
    <name evidence="10" type="ORF">A4X20_19185</name>
</gene>
<dbReference type="AlphaFoldDB" id="A0A178LXU2"/>
<keyword evidence="6 7" id="KW-0472">Membrane</keyword>
<evidence type="ECO:0000256" key="3">
    <source>
        <dbReference type="ARBA" id="ARBA00022475"/>
    </source>
</evidence>
<dbReference type="Pfam" id="PF11203">
    <property type="entry name" value="EccE"/>
    <property type="match status" value="1"/>
</dbReference>
<feature type="signal peptide" evidence="8">
    <location>
        <begin position="1"/>
        <end position="18"/>
    </location>
</feature>
<evidence type="ECO:0000313" key="11">
    <source>
        <dbReference type="Proteomes" id="UP000078396"/>
    </source>
</evidence>
<dbReference type="RefSeq" id="WP_064281558.1">
    <property type="nucleotide sequence ID" value="NZ_LWCS01000020.1"/>
</dbReference>
<comment type="similarity">
    <text evidence="2">Belongs to the EccE family.</text>
</comment>
<evidence type="ECO:0000256" key="6">
    <source>
        <dbReference type="ARBA" id="ARBA00023136"/>
    </source>
</evidence>
<dbReference type="InterPro" id="IPR021368">
    <property type="entry name" value="T7SS_EccE"/>
</dbReference>
<dbReference type="NCBIfam" id="TIGR03923">
    <property type="entry name" value="T7SS_EccE"/>
    <property type="match status" value="1"/>
</dbReference>
<keyword evidence="5 7" id="KW-1133">Transmembrane helix</keyword>
<dbReference type="STRING" id="912594.AWC12_27480"/>
<feature type="chain" id="PRO_5008091503" evidence="8">
    <location>
        <begin position="19"/>
        <end position="304"/>
    </location>
</feature>
<name>A0A178LXU2_MYCIR</name>
<evidence type="ECO:0000313" key="10">
    <source>
        <dbReference type="EMBL" id="OAN38908.1"/>
    </source>
</evidence>
<evidence type="ECO:0000256" key="8">
    <source>
        <dbReference type="SAM" id="SignalP"/>
    </source>
</evidence>
<comment type="caution">
    <text evidence="10">The sequence shown here is derived from an EMBL/GenBank/DDBJ whole genome shotgun (WGS) entry which is preliminary data.</text>
</comment>
<organism evidence="10 11">
    <name type="scientific">Mycolicibacterium iranicum</name>
    <name type="common">Mycobacterium iranicum</name>
    <dbReference type="NCBI Taxonomy" id="912594"/>
    <lineage>
        <taxon>Bacteria</taxon>
        <taxon>Bacillati</taxon>
        <taxon>Actinomycetota</taxon>
        <taxon>Actinomycetes</taxon>
        <taxon>Mycobacteriales</taxon>
        <taxon>Mycobacteriaceae</taxon>
        <taxon>Mycolicibacterium</taxon>
    </lineage>
</organism>
<evidence type="ECO:0000256" key="1">
    <source>
        <dbReference type="ARBA" id="ARBA00004236"/>
    </source>
</evidence>
<proteinExistence type="inferred from homology"/>